<protein>
    <submittedName>
        <fullName evidence="1">Uncharacterized protein</fullName>
    </submittedName>
</protein>
<keyword evidence="2" id="KW-1185">Reference proteome</keyword>
<reference evidence="1 2" key="1">
    <citation type="submission" date="2013-11" db="EMBL/GenBank/DDBJ databases">
        <title>Genome sequencing of Stegodyphus mimosarum.</title>
        <authorList>
            <person name="Bechsgaard J."/>
        </authorList>
    </citation>
    <scope>NUCLEOTIDE SEQUENCE [LARGE SCALE GENOMIC DNA]</scope>
</reference>
<name>A0A087U3Z1_STEMI</name>
<dbReference type="Proteomes" id="UP000054359">
    <property type="component" value="Unassembled WGS sequence"/>
</dbReference>
<gene>
    <name evidence="1" type="ORF">X975_18788</name>
</gene>
<accession>A0A087U3Z1</accession>
<evidence type="ECO:0000313" key="2">
    <source>
        <dbReference type="Proteomes" id="UP000054359"/>
    </source>
</evidence>
<proteinExistence type="predicted"/>
<sequence length="50" mass="5876">MSSSISKSFSHCLKCLLIFNQLTELEQKRENIRKIILDLLNLNLCLVLLW</sequence>
<dbReference type="AlphaFoldDB" id="A0A087U3Z1"/>
<evidence type="ECO:0000313" key="1">
    <source>
        <dbReference type="EMBL" id="KFM72080.1"/>
    </source>
</evidence>
<dbReference type="EMBL" id="KK118044">
    <property type="protein sequence ID" value="KFM72080.1"/>
    <property type="molecule type" value="Genomic_DNA"/>
</dbReference>
<feature type="non-terminal residue" evidence="1">
    <location>
        <position position="50"/>
    </location>
</feature>
<organism evidence="1 2">
    <name type="scientific">Stegodyphus mimosarum</name>
    <name type="common">African social velvet spider</name>
    <dbReference type="NCBI Taxonomy" id="407821"/>
    <lineage>
        <taxon>Eukaryota</taxon>
        <taxon>Metazoa</taxon>
        <taxon>Ecdysozoa</taxon>
        <taxon>Arthropoda</taxon>
        <taxon>Chelicerata</taxon>
        <taxon>Arachnida</taxon>
        <taxon>Araneae</taxon>
        <taxon>Araneomorphae</taxon>
        <taxon>Entelegynae</taxon>
        <taxon>Eresoidea</taxon>
        <taxon>Eresidae</taxon>
        <taxon>Stegodyphus</taxon>
    </lineage>
</organism>